<evidence type="ECO:0000256" key="2">
    <source>
        <dbReference type="SAM" id="SignalP"/>
    </source>
</evidence>
<dbReference type="EnsemblPlants" id="MELO3C032642.2.1">
    <property type="protein sequence ID" value="MELO3C032642.2.1"/>
    <property type="gene ID" value="MELO3C032642.2"/>
</dbReference>
<feature type="signal peptide" evidence="2">
    <location>
        <begin position="1"/>
        <end position="16"/>
    </location>
</feature>
<protein>
    <recommendedName>
        <fullName evidence="4">Flocculation protein FLO11-like</fullName>
    </recommendedName>
</protein>
<accession>A0A9I9EEH5</accession>
<dbReference type="Gramene" id="MELO3C032642.2.1">
    <property type="protein sequence ID" value="MELO3C032642.2.1"/>
    <property type="gene ID" value="MELO3C032642.2"/>
</dbReference>
<evidence type="ECO:0000256" key="1">
    <source>
        <dbReference type="SAM" id="MobiDB-lite"/>
    </source>
</evidence>
<name>A0A9I9EEH5_CUCME</name>
<reference evidence="3" key="1">
    <citation type="submission" date="2023-03" db="UniProtKB">
        <authorList>
            <consortium name="EnsemblPlants"/>
        </authorList>
    </citation>
    <scope>IDENTIFICATION</scope>
</reference>
<evidence type="ECO:0008006" key="4">
    <source>
        <dbReference type="Google" id="ProtNLM"/>
    </source>
</evidence>
<dbReference type="AlphaFoldDB" id="A0A9I9EEH5"/>
<sequence length="584" mass="64602">MKVRLLIVVPNHLVLATWEACDLTVGIRLSKSLGYLLAEPIRVVPTWVSFGITTYLGLYSPTGPPVWYGYRYDSSDSSDSTGSSQPDCLSVSSGFATDQYVLGAPSEHRRPDSVPTGAHVTHVRERASFGYHFQDSNRNAAAAITTVHRAVEFFRQPSRTDLSRISKPITWSPASPTLVLAPAVASEPRLRSRAAQPLAPAPVDQPSSATYPNRVVPSEAPPPATAADPHSLPKLRRRAFDPELDPHVQLLRVAIGQTHPAAPRRHPTRASSRACMHPRPCPSLAGWTNWSWSVGFLDLKEIIATLILGLGTWEACDLTVGIRLSKSPGYLLAEPIRVIHAWVSFGITTYLGLCSPTGSPVWHGYRYDSSDSMGSSQPDYLSVSSGFATDQYVLGAPSGHRRPDSVPTGAHVARARERASFGGGNGLEIETIAQIIVPPSIPYQSLAPSKDPEPRVTARAVKCSDIKWGGNNNNRLKTRFKSRLGFMLWMSGCKSDIRGQREDNSKSIKYIKFLNNNIKWVSVVSLRMFFTGEVRRGRRWFRLVNGKRRICEQKLLDREQDVGSVRNWVSRTNQHQIRSKTKQN</sequence>
<feature type="chain" id="PRO_5039921503" description="Flocculation protein FLO11-like" evidence="2">
    <location>
        <begin position="17"/>
        <end position="584"/>
    </location>
</feature>
<feature type="region of interest" description="Disordered" evidence="1">
    <location>
        <begin position="191"/>
        <end position="232"/>
    </location>
</feature>
<organism evidence="3">
    <name type="scientific">Cucumis melo</name>
    <name type="common">Muskmelon</name>
    <dbReference type="NCBI Taxonomy" id="3656"/>
    <lineage>
        <taxon>Eukaryota</taxon>
        <taxon>Viridiplantae</taxon>
        <taxon>Streptophyta</taxon>
        <taxon>Embryophyta</taxon>
        <taxon>Tracheophyta</taxon>
        <taxon>Spermatophyta</taxon>
        <taxon>Magnoliopsida</taxon>
        <taxon>eudicotyledons</taxon>
        <taxon>Gunneridae</taxon>
        <taxon>Pentapetalae</taxon>
        <taxon>rosids</taxon>
        <taxon>fabids</taxon>
        <taxon>Cucurbitales</taxon>
        <taxon>Cucurbitaceae</taxon>
        <taxon>Benincaseae</taxon>
        <taxon>Cucumis</taxon>
    </lineage>
</organism>
<proteinExistence type="predicted"/>
<keyword evidence="2" id="KW-0732">Signal</keyword>
<evidence type="ECO:0000313" key="3">
    <source>
        <dbReference type="EnsemblPlants" id="MELO3C032642.2.1"/>
    </source>
</evidence>